<dbReference type="AlphaFoldDB" id="A0A0C2T1K9"/>
<organism evidence="1 2">
    <name type="scientific">Amanita muscaria (strain Koide BX008)</name>
    <dbReference type="NCBI Taxonomy" id="946122"/>
    <lineage>
        <taxon>Eukaryota</taxon>
        <taxon>Fungi</taxon>
        <taxon>Dikarya</taxon>
        <taxon>Basidiomycota</taxon>
        <taxon>Agaricomycotina</taxon>
        <taxon>Agaricomycetes</taxon>
        <taxon>Agaricomycetidae</taxon>
        <taxon>Agaricales</taxon>
        <taxon>Pluteineae</taxon>
        <taxon>Amanitaceae</taxon>
        <taxon>Amanita</taxon>
    </lineage>
</organism>
<keyword evidence="2" id="KW-1185">Reference proteome</keyword>
<gene>
    <name evidence="1" type="ORF">M378DRAFT_168224</name>
</gene>
<dbReference type="InParanoid" id="A0A0C2T1K9"/>
<proteinExistence type="predicted"/>
<dbReference type="Proteomes" id="UP000054549">
    <property type="component" value="Unassembled WGS sequence"/>
</dbReference>
<name>A0A0C2T1K9_AMAMK</name>
<evidence type="ECO:0000313" key="1">
    <source>
        <dbReference type="EMBL" id="KIL60339.1"/>
    </source>
</evidence>
<feature type="non-terminal residue" evidence="1">
    <location>
        <position position="60"/>
    </location>
</feature>
<evidence type="ECO:0000313" key="2">
    <source>
        <dbReference type="Proteomes" id="UP000054549"/>
    </source>
</evidence>
<protein>
    <submittedName>
        <fullName evidence="1">Uncharacterized protein</fullName>
    </submittedName>
</protein>
<dbReference type="EMBL" id="KN818300">
    <property type="protein sequence ID" value="KIL60339.1"/>
    <property type="molecule type" value="Genomic_DNA"/>
</dbReference>
<reference evidence="1 2" key="1">
    <citation type="submission" date="2014-04" db="EMBL/GenBank/DDBJ databases">
        <title>Evolutionary Origins and Diversification of the Mycorrhizal Mutualists.</title>
        <authorList>
            <consortium name="DOE Joint Genome Institute"/>
            <consortium name="Mycorrhizal Genomics Consortium"/>
            <person name="Kohler A."/>
            <person name="Kuo A."/>
            <person name="Nagy L.G."/>
            <person name="Floudas D."/>
            <person name="Copeland A."/>
            <person name="Barry K.W."/>
            <person name="Cichocki N."/>
            <person name="Veneault-Fourrey C."/>
            <person name="LaButti K."/>
            <person name="Lindquist E.A."/>
            <person name="Lipzen A."/>
            <person name="Lundell T."/>
            <person name="Morin E."/>
            <person name="Murat C."/>
            <person name="Riley R."/>
            <person name="Ohm R."/>
            <person name="Sun H."/>
            <person name="Tunlid A."/>
            <person name="Henrissat B."/>
            <person name="Grigoriev I.V."/>
            <person name="Hibbett D.S."/>
            <person name="Martin F."/>
        </authorList>
    </citation>
    <scope>NUCLEOTIDE SEQUENCE [LARGE SCALE GENOMIC DNA]</scope>
    <source>
        <strain evidence="1 2">Koide BX008</strain>
    </source>
</reference>
<sequence length="60" mass="6706">MTLLQPLHPTIPHSSRRNIPTSDSVIWKGDEGLQHVVSLAMQRLTLKGLLISQRAGLFMD</sequence>
<accession>A0A0C2T1K9</accession>
<dbReference type="HOGENOM" id="CLU_2947945_0_0_1"/>